<proteinExistence type="predicted"/>
<organism evidence="1 2">
    <name type="scientific">Streptomyces yokosukanensis</name>
    <dbReference type="NCBI Taxonomy" id="67386"/>
    <lineage>
        <taxon>Bacteria</taxon>
        <taxon>Bacillati</taxon>
        <taxon>Actinomycetota</taxon>
        <taxon>Actinomycetes</taxon>
        <taxon>Kitasatosporales</taxon>
        <taxon>Streptomycetaceae</taxon>
        <taxon>Streptomyces</taxon>
    </lineage>
</organism>
<dbReference type="Proteomes" id="UP000053127">
    <property type="component" value="Unassembled WGS sequence"/>
</dbReference>
<keyword evidence="2" id="KW-1185">Reference proteome</keyword>
<gene>
    <name evidence="1" type="ORF">AQI95_28905</name>
</gene>
<dbReference type="STRING" id="67386.AQI95_28905"/>
<accession>A0A101NZD5</accession>
<comment type="caution">
    <text evidence="1">The sequence shown here is derived from an EMBL/GenBank/DDBJ whole genome shotgun (WGS) entry which is preliminary data.</text>
</comment>
<evidence type="ECO:0000313" key="1">
    <source>
        <dbReference type="EMBL" id="KUN02100.1"/>
    </source>
</evidence>
<name>A0A101NZD5_9ACTN</name>
<dbReference type="AlphaFoldDB" id="A0A101NZD5"/>
<reference evidence="1 2" key="1">
    <citation type="submission" date="2015-10" db="EMBL/GenBank/DDBJ databases">
        <title>Draft genome sequence of Streptomyces yokosukanensis DSM 40224, type strain for the species Streptomyces yokosukanensis.</title>
        <authorList>
            <person name="Ruckert C."/>
            <person name="Winkler A."/>
            <person name="Kalinowski J."/>
            <person name="Kampfer P."/>
            <person name="Glaeser S."/>
        </authorList>
    </citation>
    <scope>NUCLEOTIDE SEQUENCE [LARGE SCALE GENOMIC DNA]</scope>
    <source>
        <strain evidence="1 2">DSM 40224</strain>
    </source>
</reference>
<sequence length="150" mass="15791">MLVLLWGTAHFVADLELAYPLTRRSRLRAAAERGRPLLDFTGAALAVRNAADRAWHAAHACEKDNHRAALADLALALTALEEALPLVERLGLPDATDAATCLHTELRALAAGCVLPALQSGNDRLAAPESIGSCLDVLLDLTGQVQAIGA</sequence>
<evidence type="ECO:0000313" key="2">
    <source>
        <dbReference type="Proteomes" id="UP000053127"/>
    </source>
</evidence>
<dbReference type="EMBL" id="LMWN01000040">
    <property type="protein sequence ID" value="KUN02100.1"/>
    <property type="molecule type" value="Genomic_DNA"/>
</dbReference>
<protein>
    <submittedName>
        <fullName evidence="1">Uncharacterized protein</fullName>
    </submittedName>
</protein>